<dbReference type="OrthoDB" id="182569at2"/>
<dbReference type="InParanoid" id="A0A146GD29"/>
<reference evidence="3" key="1">
    <citation type="journal article" date="2017" name="Genome Announc.">
        <title>Draft Genome Sequence of Terrimicrobium sacchariphilum NM-5T, a Facultative Anaerobic Soil Bacterium of the Class Spartobacteria.</title>
        <authorList>
            <person name="Qiu Y.L."/>
            <person name="Tourlousse D.M."/>
            <person name="Matsuura N."/>
            <person name="Ohashi A."/>
            <person name="Sekiguchi Y."/>
        </authorList>
    </citation>
    <scope>NUCLEOTIDE SEQUENCE [LARGE SCALE GENOMIC DNA]</scope>
    <source>
        <strain evidence="3">NM-5</strain>
    </source>
</reference>
<protein>
    <submittedName>
        <fullName evidence="2">Verru_Chthon cassette protein C</fullName>
    </submittedName>
</protein>
<evidence type="ECO:0000313" key="3">
    <source>
        <dbReference type="Proteomes" id="UP000076023"/>
    </source>
</evidence>
<proteinExistence type="predicted"/>
<dbReference type="AlphaFoldDB" id="A0A146GD29"/>
<dbReference type="Proteomes" id="UP000076023">
    <property type="component" value="Unassembled WGS sequence"/>
</dbReference>
<evidence type="ECO:0000313" key="2">
    <source>
        <dbReference type="EMBL" id="GAT35479.1"/>
    </source>
</evidence>
<dbReference type="InterPro" id="IPR012902">
    <property type="entry name" value="N_methyl_site"/>
</dbReference>
<comment type="caution">
    <text evidence="2">The sequence shown here is derived from an EMBL/GenBank/DDBJ whole genome shotgun (WGS) entry which is preliminary data.</text>
</comment>
<sequence length="290" mass="31706">MFSRKLRNSIFTPLPSQDVETTSWDASPRRTVGFTLIELLVAVAVLSVILLLLSQMVSLASKTWSTGRARVDNFTQARTVLGLMDRDIQSSVLRRDLASFVDTGGKPALAFLTRVSSPGQERKLALVAYQMTGLPTAPELIRYDYGYSFDSTSTPPYGTHGLMPDLDKATSQALTDGVLRLEVQFVLADGTLSKLFQYDYDNPSSTTNARSLVLSLLVIDSTALKLAKDTGRISELMDAFSGTPDPNESYAAYWNDLIRSGSGIASLPEPLRVGLKSFERQVALPIATIR</sequence>
<keyword evidence="1" id="KW-0472">Membrane</keyword>
<organism evidence="2 3">
    <name type="scientific">Terrimicrobium sacchariphilum</name>
    <dbReference type="NCBI Taxonomy" id="690879"/>
    <lineage>
        <taxon>Bacteria</taxon>
        <taxon>Pseudomonadati</taxon>
        <taxon>Verrucomicrobiota</taxon>
        <taxon>Terrimicrobiia</taxon>
        <taxon>Terrimicrobiales</taxon>
        <taxon>Terrimicrobiaceae</taxon>
        <taxon>Terrimicrobium</taxon>
    </lineage>
</organism>
<keyword evidence="3" id="KW-1185">Reference proteome</keyword>
<keyword evidence="1" id="KW-1133">Transmembrane helix</keyword>
<feature type="transmembrane region" description="Helical" evidence="1">
    <location>
        <begin position="32"/>
        <end position="53"/>
    </location>
</feature>
<keyword evidence="1" id="KW-0812">Transmembrane</keyword>
<gene>
    <name evidence="2" type="ORF">TSACC_3545</name>
</gene>
<dbReference type="NCBIfam" id="TIGR02532">
    <property type="entry name" value="IV_pilin_GFxxxE"/>
    <property type="match status" value="1"/>
</dbReference>
<dbReference type="Pfam" id="PF07963">
    <property type="entry name" value="N_methyl"/>
    <property type="match status" value="1"/>
</dbReference>
<dbReference type="STRING" id="690879.TSACC_3545"/>
<dbReference type="EMBL" id="BDCO01000003">
    <property type="protein sequence ID" value="GAT35479.1"/>
    <property type="molecule type" value="Genomic_DNA"/>
</dbReference>
<evidence type="ECO:0000256" key="1">
    <source>
        <dbReference type="SAM" id="Phobius"/>
    </source>
</evidence>
<dbReference type="RefSeq" id="WP_084400718.1">
    <property type="nucleotide sequence ID" value="NZ_BDCO01000003.1"/>
</dbReference>
<name>A0A146GD29_TERSA</name>
<accession>A0A146GD29</accession>